<dbReference type="GO" id="GO:0020037">
    <property type="term" value="F:heme binding"/>
    <property type="evidence" value="ECO:0007669"/>
    <property type="project" value="TreeGrafter"/>
</dbReference>
<keyword evidence="8" id="KW-0249">Electron transport</keyword>
<keyword evidence="7" id="KW-0479">Metal-binding</keyword>
<feature type="transmembrane region" description="Helical" evidence="13">
    <location>
        <begin position="104"/>
        <end position="126"/>
    </location>
</feature>
<sequence length="192" mass="21072">MHGHQQPHPVKTSPITDGSTHFGSVSKINHWITAAIFLGALGLGIFIENSELPREAVSPYMQWHKAFGVSVLIFGLWRVGWRVANGFPKPVEQMPAWQDRTAKVVHVGLLTAILAMPISGILMSIAGGRDLSIWGLTLLPSLGKIEWLDTVAKAVHETAPPVILLMLALHIFGALKHHFIDRDTTLRRMTAG</sequence>
<keyword evidence="10" id="KW-0408">Iron</keyword>
<dbReference type="AlphaFoldDB" id="A0A1I0R537"/>
<dbReference type="Pfam" id="PF01292">
    <property type="entry name" value="Ni_hydr_CYTB"/>
    <property type="match status" value="1"/>
</dbReference>
<evidence type="ECO:0000259" key="14">
    <source>
        <dbReference type="Pfam" id="PF01292"/>
    </source>
</evidence>
<dbReference type="InterPro" id="IPR052168">
    <property type="entry name" value="Cytochrome_b561_oxidase"/>
</dbReference>
<keyword evidence="16" id="KW-1185">Reference proteome</keyword>
<evidence type="ECO:0000313" key="15">
    <source>
        <dbReference type="EMBL" id="SEW35593.1"/>
    </source>
</evidence>
<accession>A0A1I0R537</accession>
<dbReference type="Gene3D" id="1.20.950.20">
    <property type="entry name" value="Transmembrane di-heme cytochromes, Chain C"/>
    <property type="match status" value="1"/>
</dbReference>
<feature type="transmembrane region" description="Helical" evidence="13">
    <location>
        <begin position="28"/>
        <end position="47"/>
    </location>
</feature>
<evidence type="ECO:0000256" key="11">
    <source>
        <dbReference type="ARBA" id="ARBA00023136"/>
    </source>
</evidence>
<feature type="domain" description="Cytochrome b561 bacterial/Ni-hydrogenase" evidence="14">
    <location>
        <begin position="21"/>
        <end position="192"/>
    </location>
</feature>
<comment type="cofactor">
    <cofactor evidence="1">
        <name>heme b</name>
        <dbReference type="ChEBI" id="CHEBI:60344"/>
    </cofactor>
</comment>
<evidence type="ECO:0000256" key="3">
    <source>
        <dbReference type="ARBA" id="ARBA00022448"/>
    </source>
</evidence>
<protein>
    <submittedName>
        <fullName evidence="15">Cytochrome b561</fullName>
    </submittedName>
</protein>
<dbReference type="InterPro" id="IPR011577">
    <property type="entry name" value="Cyt_b561_bac/Ni-Hgenase"/>
</dbReference>
<dbReference type="GO" id="GO:0009055">
    <property type="term" value="F:electron transfer activity"/>
    <property type="evidence" value="ECO:0007669"/>
    <property type="project" value="InterPro"/>
</dbReference>
<dbReference type="STRING" id="1173584.SAMN05444851_3116"/>
<dbReference type="OrthoDB" id="8156287at2"/>
<evidence type="ECO:0000256" key="7">
    <source>
        <dbReference type="ARBA" id="ARBA00022723"/>
    </source>
</evidence>
<dbReference type="InterPro" id="IPR016174">
    <property type="entry name" value="Di-haem_cyt_TM"/>
</dbReference>
<evidence type="ECO:0000256" key="2">
    <source>
        <dbReference type="ARBA" id="ARBA00004651"/>
    </source>
</evidence>
<dbReference type="GO" id="GO:0046872">
    <property type="term" value="F:metal ion binding"/>
    <property type="evidence" value="ECO:0007669"/>
    <property type="project" value="UniProtKB-KW"/>
</dbReference>
<organism evidence="15 16">
    <name type="scientific">Aliiroseovarius sediminilitoris</name>
    <dbReference type="NCBI Taxonomy" id="1173584"/>
    <lineage>
        <taxon>Bacteria</taxon>
        <taxon>Pseudomonadati</taxon>
        <taxon>Pseudomonadota</taxon>
        <taxon>Alphaproteobacteria</taxon>
        <taxon>Rhodobacterales</taxon>
        <taxon>Paracoccaceae</taxon>
        <taxon>Aliiroseovarius</taxon>
    </lineage>
</organism>
<dbReference type="GO" id="GO:0022904">
    <property type="term" value="P:respiratory electron transport chain"/>
    <property type="evidence" value="ECO:0007669"/>
    <property type="project" value="InterPro"/>
</dbReference>
<evidence type="ECO:0000256" key="13">
    <source>
        <dbReference type="SAM" id="Phobius"/>
    </source>
</evidence>
<evidence type="ECO:0000256" key="12">
    <source>
        <dbReference type="ARBA" id="ARBA00037975"/>
    </source>
</evidence>
<name>A0A1I0R537_9RHOB</name>
<evidence type="ECO:0000256" key="6">
    <source>
        <dbReference type="ARBA" id="ARBA00022692"/>
    </source>
</evidence>
<evidence type="ECO:0000256" key="9">
    <source>
        <dbReference type="ARBA" id="ARBA00022989"/>
    </source>
</evidence>
<feature type="transmembrane region" description="Helical" evidence="13">
    <location>
        <begin position="158"/>
        <end position="179"/>
    </location>
</feature>
<comment type="subcellular location">
    <subcellularLocation>
        <location evidence="2">Cell membrane</location>
        <topology evidence="2">Multi-pass membrane protein</topology>
    </subcellularLocation>
</comment>
<keyword evidence="6 13" id="KW-0812">Transmembrane</keyword>
<keyword evidence="5" id="KW-0349">Heme</keyword>
<evidence type="ECO:0000256" key="4">
    <source>
        <dbReference type="ARBA" id="ARBA00022475"/>
    </source>
</evidence>
<dbReference type="GO" id="GO:0005886">
    <property type="term" value="C:plasma membrane"/>
    <property type="evidence" value="ECO:0007669"/>
    <property type="project" value="UniProtKB-SubCell"/>
</dbReference>
<reference evidence="15 16" key="1">
    <citation type="submission" date="2016-10" db="EMBL/GenBank/DDBJ databases">
        <authorList>
            <person name="de Groot N.N."/>
        </authorList>
    </citation>
    <scope>NUCLEOTIDE SEQUENCE [LARGE SCALE GENOMIC DNA]</scope>
    <source>
        <strain evidence="15 16">DSM 29439</strain>
    </source>
</reference>
<comment type="similarity">
    <text evidence="12">Belongs to the cytochrome b561 family.</text>
</comment>
<dbReference type="PANTHER" id="PTHR30529">
    <property type="entry name" value="CYTOCHROME B561"/>
    <property type="match status" value="1"/>
</dbReference>
<keyword evidence="9 13" id="KW-1133">Transmembrane helix</keyword>
<gene>
    <name evidence="15" type="ORF">SAMN05444851_3116</name>
</gene>
<dbReference type="Proteomes" id="UP000199650">
    <property type="component" value="Unassembled WGS sequence"/>
</dbReference>
<evidence type="ECO:0000256" key="1">
    <source>
        <dbReference type="ARBA" id="ARBA00001970"/>
    </source>
</evidence>
<dbReference type="SUPFAM" id="SSF81342">
    <property type="entry name" value="Transmembrane di-heme cytochromes"/>
    <property type="match status" value="1"/>
</dbReference>
<evidence type="ECO:0000256" key="8">
    <source>
        <dbReference type="ARBA" id="ARBA00022982"/>
    </source>
</evidence>
<keyword evidence="3" id="KW-0813">Transport</keyword>
<proteinExistence type="inferred from homology"/>
<keyword evidence="11 13" id="KW-0472">Membrane</keyword>
<dbReference type="PANTHER" id="PTHR30529:SF7">
    <property type="entry name" value="CYTOCHROME B561 BACTERIAL_NI-HYDROGENASE DOMAIN-CONTAINING PROTEIN"/>
    <property type="match status" value="1"/>
</dbReference>
<evidence type="ECO:0000256" key="5">
    <source>
        <dbReference type="ARBA" id="ARBA00022617"/>
    </source>
</evidence>
<evidence type="ECO:0000313" key="16">
    <source>
        <dbReference type="Proteomes" id="UP000199650"/>
    </source>
</evidence>
<keyword evidence="4" id="KW-1003">Cell membrane</keyword>
<evidence type="ECO:0000256" key="10">
    <source>
        <dbReference type="ARBA" id="ARBA00023004"/>
    </source>
</evidence>
<dbReference type="EMBL" id="FOJB01000002">
    <property type="protein sequence ID" value="SEW35593.1"/>
    <property type="molecule type" value="Genomic_DNA"/>
</dbReference>